<evidence type="ECO:0000256" key="1">
    <source>
        <dbReference type="SAM" id="MobiDB-lite"/>
    </source>
</evidence>
<reference evidence="2 3" key="1">
    <citation type="submission" date="2016-09" db="EMBL/GenBank/DDBJ databases">
        <title>Extensive genetic diversity and differential bi-allelic expression allows diatom success in the polar Southern Ocean.</title>
        <authorList>
            <consortium name="DOE Joint Genome Institute"/>
            <person name="Mock T."/>
            <person name="Otillar R.P."/>
            <person name="Strauss J."/>
            <person name="Dupont C."/>
            <person name="Frickenhaus S."/>
            <person name="Maumus F."/>
            <person name="Mcmullan M."/>
            <person name="Sanges R."/>
            <person name="Schmutz J."/>
            <person name="Toseland A."/>
            <person name="Valas R."/>
            <person name="Veluchamy A."/>
            <person name="Ward B.J."/>
            <person name="Allen A."/>
            <person name="Barry K."/>
            <person name="Falciatore A."/>
            <person name="Ferrante M."/>
            <person name="Fortunato A.E."/>
            <person name="Gloeckner G."/>
            <person name="Gruber A."/>
            <person name="Hipkin R."/>
            <person name="Janech M."/>
            <person name="Kroth P."/>
            <person name="Leese F."/>
            <person name="Lindquist E."/>
            <person name="Lyon B.R."/>
            <person name="Martin J."/>
            <person name="Mayer C."/>
            <person name="Parker M."/>
            <person name="Quesneville H."/>
            <person name="Raymond J."/>
            <person name="Uhlig C."/>
            <person name="Valentin K.U."/>
            <person name="Worden A.Z."/>
            <person name="Armbrust E.V."/>
            <person name="Bowler C."/>
            <person name="Green B."/>
            <person name="Moulton V."/>
            <person name="Van Oosterhout C."/>
            <person name="Grigoriev I."/>
        </authorList>
    </citation>
    <scope>NUCLEOTIDE SEQUENCE [LARGE SCALE GENOMIC DNA]</scope>
    <source>
        <strain evidence="2 3">CCMP1102</strain>
    </source>
</reference>
<dbReference type="Proteomes" id="UP000095751">
    <property type="component" value="Unassembled WGS sequence"/>
</dbReference>
<feature type="region of interest" description="Disordered" evidence="1">
    <location>
        <begin position="1"/>
        <end position="26"/>
    </location>
</feature>
<name>A0A1E7ELZ6_9STRA</name>
<gene>
    <name evidence="2" type="ORF">FRACYDRAFT_252584</name>
</gene>
<keyword evidence="3" id="KW-1185">Reference proteome</keyword>
<dbReference type="EMBL" id="KV784394">
    <property type="protein sequence ID" value="OEU06952.1"/>
    <property type="molecule type" value="Genomic_DNA"/>
</dbReference>
<dbReference type="KEGG" id="fcy:FRACYDRAFT_252584"/>
<feature type="compositionally biased region" description="Polar residues" evidence="1">
    <location>
        <begin position="98"/>
        <end position="107"/>
    </location>
</feature>
<evidence type="ECO:0000313" key="3">
    <source>
        <dbReference type="Proteomes" id="UP000095751"/>
    </source>
</evidence>
<evidence type="ECO:0000313" key="2">
    <source>
        <dbReference type="EMBL" id="OEU06952.1"/>
    </source>
</evidence>
<protein>
    <submittedName>
        <fullName evidence="2">Uncharacterized protein</fullName>
    </submittedName>
</protein>
<proteinExistence type="predicted"/>
<accession>A0A1E7ELZ6</accession>
<sequence length="107" mass="12040">MTVPRRSVEYARNDQACNDEAKRPPHARYTRTAIVQLIVSLPRLYMADMKFVMATSPIQVCDFEYEFVETKGTSSTAADNNDNNEDDDADASRETISENDGITAQLM</sequence>
<organism evidence="2 3">
    <name type="scientific">Fragilariopsis cylindrus CCMP1102</name>
    <dbReference type="NCBI Taxonomy" id="635003"/>
    <lineage>
        <taxon>Eukaryota</taxon>
        <taxon>Sar</taxon>
        <taxon>Stramenopiles</taxon>
        <taxon>Ochrophyta</taxon>
        <taxon>Bacillariophyta</taxon>
        <taxon>Bacillariophyceae</taxon>
        <taxon>Bacillariophycidae</taxon>
        <taxon>Bacillariales</taxon>
        <taxon>Bacillariaceae</taxon>
        <taxon>Fragilariopsis</taxon>
    </lineage>
</organism>
<feature type="compositionally biased region" description="Basic and acidic residues" evidence="1">
    <location>
        <begin position="1"/>
        <end position="12"/>
    </location>
</feature>
<dbReference type="InParanoid" id="A0A1E7ELZ6"/>
<dbReference type="AlphaFoldDB" id="A0A1E7ELZ6"/>
<feature type="region of interest" description="Disordered" evidence="1">
    <location>
        <begin position="72"/>
        <end position="107"/>
    </location>
</feature>